<dbReference type="SUPFAM" id="SSF52151">
    <property type="entry name" value="FabD/lysophospholipase-like"/>
    <property type="match status" value="1"/>
</dbReference>
<dbReference type="GO" id="GO:0005829">
    <property type="term" value="C:cytosol"/>
    <property type="evidence" value="ECO:0007669"/>
    <property type="project" value="TreeGrafter"/>
</dbReference>
<evidence type="ECO:0000256" key="1">
    <source>
        <dbReference type="ARBA" id="ARBA00023098"/>
    </source>
</evidence>
<name>A0A939J4B5_9HYPH</name>
<feature type="transmembrane region" description="Helical" evidence="3">
    <location>
        <begin position="337"/>
        <end position="356"/>
    </location>
</feature>
<keyword evidence="1" id="KW-0443">Lipid metabolism</keyword>
<dbReference type="EMBL" id="JAFLNF010000002">
    <property type="protein sequence ID" value="MBO0344570.1"/>
    <property type="molecule type" value="Genomic_DNA"/>
</dbReference>
<feature type="transmembrane region" description="Helical" evidence="3">
    <location>
        <begin position="412"/>
        <end position="435"/>
    </location>
</feature>
<feature type="domain" description="PNPLA" evidence="4">
    <location>
        <begin position="106"/>
        <end position="156"/>
    </location>
</feature>
<feature type="compositionally biased region" description="Acidic residues" evidence="2">
    <location>
        <begin position="59"/>
        <end position="68"/>
    </location>
</feature>
<feature type="transmembrane region" description="Helical" evidence="3">
    <location>
        <begin position="138"/>
        <end position="159"/>
    </location>
</feature>
<keyword evidence="3" id="KW-0472">Membrane</keyword>
<evidence type="ECO:0000313" key="5">
    <source>
        <dbReference type="EMBL" id="MBO0344570.1"/>
    </source>
</evidence>
<feature type="transmembrane region" description="Helical" evidence="3">
    <location>
        <begin position="192"/>
        <end position="212"/>
    </location>
</feature>
<keyword evidence="3" id="KW-1133">Transmembrane helix</keyword>
<evidence type="ECO:0000256" key="3">
    <source>
        <dbReference type="SAM" id="Phobius"/>
    </source>
</evidence>
<reference evidence="5" key="1">
    <citation type="submission" date="2021-03" db="EMBL/GenBank/DDBJ databases">
        <title>Roseibium sp. CAU 1637 isolated from Incheon.</title>
        <authorList>
            <person name="Kim W."/>
        </authorList>
    </citation>
    <scope>NUCLEOTIDE SEQUENCE</scope>
    <source>
        <strain evidence="5">CAU 1637</strain>
    </source>
</reference>
<dbReference type="GO" id="GO:0004623">
    <property type="term" value="F:phospholipase A2 activity"/>
    <property type="evidence" value="ECO:0007669"/>
    <property type="project" value="TreeGrafter"/>
</dbReference>
<dbReference type="GO" id="GO:0046475">
    <property type="term" value="P:glycerophospholipid catabolic process"/>
    <property type="evidence" value="ECO:0007669"/>
    <property type="project" value="TreeGrafter"/>
</dbReference>
<keyword evidence="3" id="KW-0812">Transmembrane</keyword>
<dbReference type="Proteomes" id="UP000664779">
    <property type="component" value="Unassembled WGS sequence"/>
</dbReference>
<sequence>MRGAEAMADEDYGRRGDDPDKASGNAPAVIGFDAVFREELASINRRRLKTARAQTAEISPEETPDPDASDTHTGSDAPDVKPVEPQATVAITVETTPDTAHDLVGLSLSGGGIRSAAFCFGVLQALDAKSKILKRLDYLSTVSGGGYIGCSLAIGLKALGGRFPFPSELGKAENQFVAHIRNFSNYLFADRFLSVLGGVGAIVLGIFCNVLAVLPILILLAAATAAAFPTIGDLVGAYQKIGHWEFEGWVIGSLPISRVGLLVFSVLCCLAILFTWLEPVRSLQRRTAWRRGTGSICLLVLLLLAFELNLLLLGSVVKGVQGVGGATASVGENMLERYGSFLAVFSVVATLGRNLIERLREIGKKYETITAKLAKYSGNLVYLALALAVPVLLWIVYAWLYLALLQAGGSEIYRAIGFAVVGALVLFVLMSFVSANTFSLHSLYRDRLAKGFIHTFDENPDSAMAGMTRFSDLDSNDSPYLLVNSALNIQGSKTVNKRGRNADFFVFGPLFSGSRATGYCKTVQLEAKDEGLDVATGMAISGAAASANMGNKTISFLVFSLSLLNIRLGYWLANPGAVTCGADWQKRSRLRSWIGENLPLGPYWFFREARGNLTESCAKVYLSDGGHIENLGIYELLQRKCRVIIAVDAEADPQMDFPSFVQLQQYARIDQGLRIELKWSHIRQGTLSFGEEDAPEDAAHAALGIIHYDNKPLSDPTAQKGVLLYLKSSLSGDENDLVRDYKRRYPSFPHETTLDQLFSEEQFEVYRTLGFHVGSGACGGPAKIQGPGGDPWDEENAFVSKTLERCLGLSLDADKLM</sequence>
<comment type="caution">
    <text evidence="5">The sequence shown here is derived from an EMBL/GenBank/DDBJ whole genome shotgun (WGS) entry which is preliminary data.</text>
</comment>
<proteinExistence type="predicted"/>
<feature type="transmembrane region" description="Helical" evidence="3">
    <location>
        <begin position="259"/>
        <end position="277"/>
    </location>
</feature>
<feature type="transmembrane region" description="Helical" evidence="3">
    <location>
        <begin position="380"/>
        <end position="400"/>
    </location>
</feature>
<accession>A0A939J4B5</accession>
<keyword evidence="6" id="KW-1185">Reference proteome</keyword>
<gene>
    <name evidence="5" type="ORF">J0X15_04995</name>
</gene>
<feature type="transmembrane region" description="Helical" evidence="3">
    <location>
        <begin position="217"/>
        <end position="239"/>
    </location>
</feature>
<dbReference type="PANTHER" id="PTHR10728">
    <property type="entry name" value="CYTOSOLIC PHOSPHOLIPASE A2"/>
    <property type="match status" value="1"/>
</dbReference>
<feature type="compositionally biased region" description="Basic and acidic residues" evidence="2">
    <location>
        <begin position="11"/>
        <end position="21"/>
    </location>
</feature>
<feature type="region of interest" description="Disordered" evidence="2">
    <location>
        <begin position="50"/>
        <end position="83"/>
    </location>
</feature>
<evidence type="ECO:0000313" key="6">
    <source>
        <dbReference type="Proteomes" id="UP000664779"/>
    </source>
</evidence>
<evidence type="ECO:0000259" key="4">
    <source>
        <dbReference type="Pfam" id="PF01734"/>
    </source>
</evidence>
<dbReference type="AlphaFoldDB" id="A0A939J4B5"/>
<dbReference type="Pfam" id="PF01734">
    <property type="entry name" value="Patatin"/>
    <property type="match status" value="1"/>
</dbReference>
<dbReference type="PANTHER" id="PTHR10728:SF40">
    <property type="entry name" value="PATATIN FAMILY PROTEIN"/>
    <property type="match status" value="1"/>
</dbReference>
<protein>
    <submittedName>
        <fullName evidence="5">Patatin-like phospholipase family protein</fullName>
    </submittedName>
</protein>
<feature type="transmembrane region" description="Helical" evidence="3">
    <location>
        <begin position="298"/>
        <end position="317"/>
    </location>
</feature>
<dbReference type="InterPro" id="IPR016035">
    <property type="entry name" value="Acyl_Trfase/lysoPLipase"/>
</dbReference>
<feature type="region of interest" description="Disordered" evidence="2">
    <location>
        <begin position="1"/>
        <end position="28"/>
    </location>
</feature>
<dbReference type="Gene3D" id="3.40.1090.10">
    <property type="entry name" value="Cytosolic phospholipase A2 catalytic domain"/>
    <property type="match status" value="2"/>
</dbReference>
<dbReference type="InterPro" id="IPR002641">
    <property type="entry name" value="PNPLA_dom"/>
</dbReference>
<organism evidence="5 6">
    <name type="scientific">Roseibium limicola</name>
    <dbReference type="NCBI Taxonomy" id="2816037"/>
    <lineage>
        <taxon>Bacteria</taxon>
        <taxon>Pseudomonadati</taxon>
        <taxon>Pseudomonadota</taxon>
        <taxon>Alphaproteobacteria</taxon>
        <taxon>Hyphomicrobiales</taxon>
        <taxon>Stappiaceae</taxon>
        <taxon>Roseibium</taxon>
    </lineage>
</organism>
<evidence type="ECO:0000256" key="2">
    <source>
        <dbReference type="SAM" id="MobiDB-lite"/>
    </source>
</evidence>